<dbReference type="AlphaFoldDB" id="A0ABD0M4N0"/>
<reference evidence="1 2" key="1">
    <citation type="journal article" date="2023" name="Sci. Data">
        <title>Genome assembly of the Korean intertidal mud-creeper Batillaria attramentaria.</title>
        <authorList>
            <person name="Patra A.K."/>
            <person name="Ho P.T."/>
            <person name="Jun S."/>
            <person name="Lee S.J."/>
            <person name="Kim Y."/>
            <person name="Won Y.J."/>
        </authorList>
    </citation>
    <scope>NUCLEOTIDE SEQUENCE [LARGE SCALE GENOMIC DNA]</scope>
    <source>
        <strain evidence="1">Wonlab-2016</strain>
    </source>
</reference>
<evidence type="ECO:0000313" key="1">
    <source>
        <dbReference type="EMBL" id="KAK7506202.1"/>
    </source>
</evidence>
<accession>A0ABD0M4N0</accession>
<comment type="caution">
    <text evidence="1">The sequence shown here is derived from an EMBL/GenBank/DDBJ whole genome shotgun (WGS) entry which is preliminary data.</text>
</comment>
<keyword evidence="2" id="KW-1185">Reference proteome</keyword>
<dbReference type="EMBL" id="JACVVK020000007">
    <property type="protein sequence ID" value="KAK7506202.1"/>
    <property type="molecule type" value="Genomic_DNA"/>
</dbReference>
<sequence>MLKPRFGSVNRDPNISAISIVFWQGEVAGLVSPLDLNRMRAVLRPFYTKTYRKREEGHGAAEVVMIRGIGGRGGGGRDRSSQITS</sequence>
<gene>
    <name evidence="1" type="ORF">BaRGS_00002314</name>
</gene>
<dbReference type="Proteomes" id="UP001519460">
    <property type="component" value="Unassembled WGS sequence"/>
</dbReference>
<name>A0ABD0M4N0_9CAEN</name>
<organism evidence="1 2">
    <name type="scientific">Batillaria attramentaria</name>
    <dbReference type="NCBI Taxonomy" id="370345"/>
    <lineage>
        <taxon>Eukaryota</taxon>
        <taxon>Metazoa</taxon>
        <taxon>Spiralia</taxon>
        <taxon>Lophotrochozoa</taxon>
        <taxon>Mollusca</taxon>
        <taxon>Gastropoda</taxon>
        <taxon>Caenogastropoda</taxon>
        <taxon>Sorbeoconcha</taxon>
        <taxon>Cerithioidea</taxon>
        <taxon>Batillariidae</taxon>
        <taxon>Batillaria</taxon>
    </lineage>
</organism>
<proteinExistence type="predicted"/>
<protein>
    <submittedName>
        <fullName evidence="1">Uncharacterized protein</fullName>
    </submittedName>
</protein>
<evidence type="ECO:0000313" key="2">
    <source>
        <dbReference type="Proteomes" id="UP001519460"/>
    </source>
</evidence>